<keyword evidence="1" id="KW-0472">Membrane</keyword>
<evidence type="ECO:0000313" key="2">
    <source>
        <dbReference type="EMBL" id="SFZ97615.1"/>
    </source>
</evidence>
<gene>
    <name evidence="2" type="ORF">MNB_SV-5-579</name>
</gene>
<evidence type="ECO:0008006" key="3">
    <source>
        <dbReference type="Google" id="ProtNLM"/>
    </source>
</evidence>
<protein>
    <recommendedName>
        <fullName evidence="3">Lipoprotein</fullName>
    </recommendedName>
</protein>
<organism evidence="2">
    <name type="scientific">hydrothermal vent metagenome</name>
    <dbReference type="NCBI Taxonomy" id="652676"/>
    <lineage>
        <taxon>unclassified sequences</taxon>
        <taxon>metagenomes</taxon>
        <taxon>ecological metagenomes</taxon>
    </lineage>
</organism>
<name>A0A1W1EC55_9ZZZZ</name>
<dbReference type="AlphaFoldDB" id="A0A1W1EC55"/>
<accession>A0A1W1EC55</accession>
<feature type="transmembrane region" description="Helical" evidence="1">
    <location>
        <begin position="7"/>
        <end position="24"/>
    </location>
</feature>
<dbReference type="PROSITE" id="PS51257">
    <property type="entry name" value="PROKAR_LIPOPROTEIN"/>
    <property type="match status" value="1"/>
</dbReference>
<reference evidence="2" key="1">
    <citation type="submission" date="2016-10" db="EMBL/GenBank/DDBJ databases">
        <authorList>
            <person name="de Groot N.N."/>
        </authorList>
    </citation>
    <scope>NUCLEOTIDE SEQUENCE</scope>
</reference>
<keyword evidence="1" id="KW-1133">Transmembrane helix</keyword>
<evidence type="ECO:0000256" key="1">
    <source>
        <dbReference type="SAM" id="Phobius"/>
    </source>
</evidence>
<keyword evidence="1" id="KW-0812">Transmembrane</keyword>
<sequence length="43" mass="4836">MRQNHRHFFHIFIIASVCCMIMAGCGHKTAPVYVADTNVSVTK</sequence>
<proteinExistence type="predicted"/>
<dbReference type="EMBL" id="FPKX01000008">
    <property type="protein sequence ID" value="SFZ97615.1"/>
    <property type="molecule type" value="Genomic_DNA"/>
</dbReference>